<dbReference type="GO" id="GO:0016987">
    <property type="term" value="F:sigma factor activity"/>
    <property type="evidence" value="ECO:0007669"/>
    <property type="project" value="UniProtKB-KW"/>
</dbReference>
<dbReference type="AlphaFoldDB" id="A0A516H383"/>
<dbReference type="InterPro" id="IPR013325">
    <property type="entry name" value="RNA_pol_sigma_r2"/>
</dbReference>
<feature type="domain" description="RNA polymerase sigma-70 region 2" evidence="5">
    <location>
        <begin position="9"/>
        <end position="75"/>
    </location>
</feature>
<dbReference type="InterPro" id="IPR007627">
    <property type="entry name" value="RNA_pol_sigma70_r2"/>
</dbReference>
<evidence type="ECO:0000256" key="1">
    <source>
        <dbReference type="ARBA" id="ARBA00010641"/>
    </source>
</evidence>
<accession>A0A516H383</accession>
<gene>
    <name evidence="7" type="ORF">FNB15_13560</name>
</gene>
<feature type="domain" description="RNA polymerase sigma factor 70 region 4 type 2" evidence="6">
    <location>
        <begin position="109"/>
        <end position="156"/>
    </location>
</feature>
<dbReference type="InterPro" id="IPR036388">
    <property type="entry name" value="WH-like_DNA-bd_sf"/>
</dbReference>
<dbReference type="Gene3D" id="1.10.1740.10">
    <property type="match status" value="1"/>
</dbReference>
<evidence type="ECO:0000256" key="3">
    <source>
        <dbReference type="ARBA" id="ARBA00023082"/>
    </source>
</evidence>
<dbReference type="Pfam" id="PF08281">
    <property type="entry name" value="Sigma70_r4_2"/>
    <property type="match status" value="1"/>
</dbReference>
<dbReference type="EMBL" id="CP041636">
    <property type="protein sequence ID" value="QDO98234.1"/>
    <property type="molecule type" value="Genomic_DNA"/>
</dbReference>
<dbReference type="PANTHER" id="PTHR43133:SF63">
    <property type="entry name" value="RNA POLYMERASE SIGMA FACTOR FECI-RELATED"/>
    <property type="match status" value="1"/>
</dbReference>
<dbReference type="InterPro" id="IPR014284">
    <property type="entry name" value="RNA_pol_sigma-70_dom"/>
</dbReference>
<evidence type="ECO:0000256" key="2">
    <source>
        <dbReference type="ARBA" id="ARBA00023015"/>
    </source>
</evidence>
<organism evidence="7 8">
    <name type="scientific">Ferrovibrio terrae</name>
    <dbReference type="NCBI Taxonomy" id="2594003"/>
    <lineage>
        <taxon>Bacteria</taxon>
        <taxon>Pseudomonadati</taxon>
        <taxon>Pseudomonadota</taxon>
        <taxon>Alphaproteobacteria</taxon>
        <taxon>Rhodospirillales</taxon>
        <taxon>Rhodospirillaceae</taxon>
        <taxon>Ferrovibrio</taxon>
    </lineage>
</organism>
<name>A0A516H383_9PROT</name>
<keyword evidence="2" id="KW-0805">Transcription regulation</keyword>
<evidence type="ECO:0000259" key="6">
    <source>
        <dbReference type="Pfam" id="PF08281"/>
    </source>
</evidence>
<proteinExistence type="inferred from homology"/>
<sequence length="165" mass="19144">MSGRNLKQLFLSYRAEIHTYLVKQLQDIELAADLTQETFLRYAQQPDDGAILQERAYLYRTARNLAIDHLRARQRQQTRSTPNEVLAGIAEDRPSLEDATDAKERLALLEGIVEELPLRTRQVLILIRIEGRSYSETAELMQVSISAVQKHMNFAIRYMTSRLRR</sequence>
<dbReference type="GO" id="GO:0006352">
    <property type="term" value="P:DNA-templated transcription initiation"/>
    <property type="evidence" value="ECO:0007669"/>
    <property type="project" value="InterPro"/>
</dbReference>
<dbReference type="InterPro" id="IPR013324">
    <property type="entry name" value="RNA_pol_sigma_r3/r4-like"/>
</dbReference>
<keyword evidence="3" id="KW-0731">Sigma factor</keyword>
<dbReference type="GO" id="GO:0003677">
    <property type="term" value="F:DNA binding"/>
    <property type="evidence" value="ECO:0007669"/>
    <property type="project" value="InterPro"/>
</dbReference>
<dbReference type="Pfam" id="PF04542">
    <property type="entry name" value="Sigma70_r2"/>
    <property type="match status" value="1"/>
</dbReference>
<evidence type="ECO:0000313" key="8">
    <source>
        <dbReference type="Proteomes" id="UP000317496"/>
    </source>
</evidence>
<dbReference type="SUPFAM" id="SSF88659">
    <property type="entry name" value="Sigma3 and sigma4 domains of RNA polymerase sigma factors"/>
    <property type="match status" value="1"/>
</dbReference>
<evidence type="ECO:0000256" key="4">
    <source>
        <dbReference type="ARBA" id="ARBA00023163"/>
    </source>
</evidence>
<dbReference type="Proteomes" id="UP000317496">
    <property type="component" value="Chromosome"/>
</dbReference>
<reference evidence="7 8" key="1">
    <citation type="submission" date="2019-07" db="EMBL/GenBank/DDBJ databases">
        <title>Genome sequencing for Ferrovibrio sp. K5.</title>
        <authorList>
            <person name="Park S.-J."/>
        </authorList>
    </citation>
    <scope>NUCLEOTIDE SEQUENCE [LARGE SCALE GENOMIC DNA]</scope>
    <source>
        <strain evidence="7 8">K5</strain>
    </source>
</reference>
<keyword evidence="4" id="KW-0804">Transcription</keyword>
<dbReference type="InterPro" id="IPR013249">
    <property type="entry name" value="RNA_pol_sigma70_r4_t2"/>
</dbReference>
<dbReference type="SUPFAM" id="SSF88946">
    <property type="entry name" value="Sigma2 domain of RNA polymerase sigma factors"/>
    <property type="match status" value="1"/>
</dbReference>
<dbReference type="RefSeq" id="WP_144069215.1">
    <property type="nucleotide sequence ID" value="NZ_CP041636.1"/>
</dbReference>
<evidence type="ECO:0000259" key="5">
    <source>
        <dbReference type="Pfam" id="PF04542"/>
    </source>
</evidence>
<dbReference type="InterPro" id="IPR039425">
    <property type="entry name" value="RNA_pol_sigma-70-like"/>
</dbReference>
<protein>
    <submittedName>
        <fullName evidence="7">RNA polymerase sigma factor</fullName>
    </submittedName>
</protein>
<dbReference type="NCBIfam" id="TIGR02937">
    <property type="entry name" value="sigma70-ECF"/>
    <property type="match status" value="1"/>
</dbReference>
<comment type="similarity">
    <text evidence="1">Belongs to the sigma-70 factor family. ECF subfamily.</text>
</comment>
<dbReference type="Gene3D" id="1.10.10.10">
    <property type="entry name" value="Winged helix-like DNA-binding domain superfamily/Winged helix DNA-binding domain"/>
    <property type="match status" value="1"/>
</dbReference>
<dbReference type="KEGG" id="fer:FNB15_13560"/>
<keyword evidence="8" id="KW-1185">Reference proteome</keyword>
<evidence type="ECO:0000313" key="7">
    <source>
        <dbReference type="EMBL" id="QDO98234.1"/>
    </source>
</evidence>
<dbReference type="OrthoDB" id="9794372at2"/>
<dbReference type="PANTHER" id="PTHR43133">
    <property type="entry name" value="RNA POLYMERASE ECF-TYPE SIGMA FACTO"/>
    <property type="match status" value="1"/>
</dbReference>